<organism evidence="1 2">
    <name type="scientific">Phytophthora rubi</name>
    <dbReference type="NCBI Taxonomy" id="129364"/>
    <lineage>
        <taxon>Eukaryota</taxon>
        <taxon>Sar</taxon>
        <taxon>Stramenopiles</taxon>
        <taxon>Oomycota</taxon>
        <taxon>Peronosporomycetes</taxon>
        <taxon>Peronosporales</taxon>
        <taxon>Peronosporaceae</taxon>
        <taxon>Phytophthora</taxon>
    </lineage>
</organism>
<dbReference type="EMBL" id="QXFV01004320">
    <property type="protein sequence ID" value="KAE8970337.1"/>
    <property type="molecule type" value="Genomic_DNA"/>
</dbReference>
<gene>
    <name evidence="1" type="ORF">PR001_g27235</name>
</gene>
<dbReference type="AlphaFoldDB" id="A0A6A3HLZ6"/>
<evidence type="ECO:0000313" key="1">
    <source>
        <dbReference type="EMBL" id="KAE8970337.1"/>
    </source>
</evidence>
<dbReference type="InterPro" id="IPR013083">
    <property type="entry name" value="Znf_RING/FYVE/PHD"/>
</dbReference>
<protein>
    <recommendedName>
        <fullName evidence="3">PH domain-containing protein</fullName>
    </recommendedName>
</protein>
<dbReference type="InterPro" id="IPR011011">
    <property type="entry name" value="Znf_FYVE_PHD"/>
</dbReference>
<dbReference type="Proteomes" id="UP000429607">
    <property type="component" value="Unassembled WGS sequence"/>
</dbReference>
<name>A0A6A3HLZ6_9STRA</name>
<evidence type="ECO:0000313" key="2">
    <source>
        <dbReference type="Proteomes" id="UP000429607"/>
    </source>
</evidence>
<proteinExistence type="predicted"/>
<sequence length="189" mass="21913">MGTDGTTAHAGTPSEGEIENNYYGNQKLMEGALIKLGDYAHYRYFQLFRNGRFCYYELPTPAMTAEGVRKIHLTSKHLRGVMMLTVSINAKNTARNEEEYEADLLKRGLIFNRKKLEMQLTGYSPVGQLLSWKLRASKDVVYLKWERAFRLALRPIWLQNSTHCMVCKTDFSFFTRPHHCRYVVEGCIM</sequence>
<comment type="caution">
    <text evidence="1">The sequence shown here is derived from an EMBL/GenBank/DDBJ whole genome shotgun (WGS) entry which is preliminary data.</text>
</comment>
<dbReference type="SUPFAM" id="SSF57903">
    <property type="entry name" value="FYVE/PHD zinc finger"/>
    <property type="match status" value="1"/>
</dbReference>
<evidence type="ECO:0008006" key="3">
    <source>
        <dbReference type="Google" id="ProtNLM"/>
    </source>
</evidence>
<dbReference type="Gene3D" id="3.30.40.10">
    <property type="entry name" value="Zinc/RING finger domain, C3HC4 (zinc finger)"/>
    <property type="match status" value="1"/>
</dbReference>
<accession>A0A6A3HLZ6</accession>
<reference evidence="1 2" key="1">
    <citation type="submission" date="2018-09" db="EMBL/GenBank/DDBJ databases">
        <title>Genomic investigation of the strawberry pathogen Phytophthora fragariae indicates pathogenicity is determined by transcriptional variation in three key races.</title>
        <authorList>
            <person name="Adams T.M."/>
            <person name="Armitage A.D."/>
            <person name="Sobczyk M.K."/>
            <person name="Bates H.J."/>
            <person name="Dunwell J.M."/>
            <person name="Nellist C.F."/>
            <person name="Harrison R.J."/>
        </authorList>
    </citation>
    <scope>NUCLEOTIDE SEQUENCE [LARGE SCALE GENOMIC DNA]</scope>
    <source>
        <strain evidence="1 2">SCRP249</strain>
    </source>
</reference>